<gene>
    <name evidence="2" type="ORF">CH357_06305</name>
</gene>
<dbReference type="Gene3D" id="3.30.70.100">
    <property type="match status" value="1"/>
</dbReference>
<dbReference type="InterPro" id="IPR011008">
    <property type="entry name" value="Dimeric_a/b-barrel"/>
</dbReference>
<dbReference type="GO" id="GO:0004497">
    <property type="term" value="F:monooxygenase activity"/>
    <property type="evidence" value="ECO:0007669"/>
    <property type="project" value="UniProtKB-KW"/>
</dbReference>
<evidence type="ECO:0000313" key="3">
    <source>
        <dbReference type="Proteomes" id="UP000232196"/>
    </source>
</evidence>
<evidence type="ECO:0000313" key="2">
    <source>
        <dbReference type="EMBL" id="PJZ26109.1"/>
    </source>
</evidence>
<keyword evidence="3" id="KW-1185">Reference proteome</keyword>
<dbReference type="Pfam" id="PF03992">
    <property type="entry name" value="ABM"/>
    <property type="match status" value="1"/>
</dbReference>
<name>A0A2M9XEP9_9LEPT</name>
<dbReference type="EMBL" id="NPDN01000003">
    <property type="protein sequence ID" value="PJZ26109.1"/>
    <property type="molecule type" value="Genomic_DNA"/>
</dbReference>
<accession>A0A2M9XEP9</accession>
<dbReference type="SUPFAM" id="SSF54909">
    <property type="entry name" value="Dimeric alpha+beta barrel"/>
    <property type="match status" value="1"/>
</dbReference>
<dbReference type="RefSeq" id="WP_100705902.1">
    <property type="nucleotide sequence ID" value="NZ_NPDL01000003.1"/>
</dbReference>
<dbReference type="Proteomes" id="UP000232196">
    <property type="component" value="Unassembled WGS sequence"/>
</dbReference>
<sequence length="104" mass="12030">MQKVLIDTFTVPKKAEEEFFNRVKVNRNLIKDLPGFIQDSAYIRENGPNEFQFVTVAIWENEEAISNAKKEVQSSYQREGFDMPGMLQRLGISIERGIFEPSKT</sequence>
<dbReference type="InterPro" id="IPR007138">
    <property type="entry name" value="ABM_dom"/>
</dbReference>
<keyword evidence="2" id="KW-0503">Monooxygenase</keyword>
<dbReference type="AlphaFoldDB" id="A0A2M9XEP9"/>
<organism evidence="2 3">
    <name type="scientific">Leptospira hartskeerlii</name>
    <dbReference type="NCBI Taxonomy" id="2023177"/>
    <lineage>
        <taxon>Bacteria</taxon>
        <taxon>Pseudomonadati</taxon>
        <taxon>Spirochaetota</taxon>
        <taxon>Spirochaetia</taxon>
        <taxon>Leptospirales</taxon>
        <taxon>Leptospiraceae</taxon>
        <taxon>Leptospira</taxon>
    </lineage>
</organism>
<keyword evidence="2" id="KW-0560">Oxidoreductase</keyword>
<feature type="domain" description="ABM" evidence="1">
    <location>
        <begin position="6"/>
        <end position="68"/>
    </location>
</feature>
<comment type="caution">
    <text evidence="2">The sequence shown here is derived from an EMBL/GenBank/DDBJ whole genome shotgun (WGS) entry which is preliminary data.</text>
</comment>
<proteinExistence type="predicted"/>
<protein>
    <submittedName>
        <fullName evidence="2">Antibiotic biosynthesis monooxygenase</fullName>
    </submittedName>
</protein>
<evidence type="ECO:0000259" key="1">
    <source>
        <dbReference type="Pfam" id="PF03992"/>
    </source>
</evidence>
<reference evidence="2 3" key="1">
    <citation type="submission" date="2017-07" db="EMBL/GenBank/DDBJ databases">
        <title>Leptospira spp. isolated from tropical soils.</title>
        <authorList>
            <person name="Thibeaux R."/>
            <person name="Iraola G."/>
            <person name="Ferres I."/>
            <person name="Bierque E."/>
            <person name="Girault D."/>
            <person name="Soupe-Gilbert M.-E."/>
            <person name="Picardeau M."/>
            <person name="Goarant C."/>
        </authorList>
    </citation>
    <scope>NUCLEOTIDE SEQUENCE [LARGE SCALE GENOMIC DNA]</scope>
    <source>
        <strain evidence="2 3">MCA1-C-A1</strain>
    </source>
</reference>
<dbReference type="OrthoDB" id="334349at2"/>